<reference evidence="1" key="2">
    <citation type="submission" date="2020-11" db="EMBL/GenBank/DDBJ databases">
        <authorList>
            <person name="McCartney M.A."/>
            <person name="Auch B."/>
            <person name="Kono T."/>
            <person name="Mallez S."/>
            <person name="Becker A."/>
            <person name="Gohl D.M."/>
            <person name="Silverstein K.A.T."/>
            <person name="Koren S."/>
            <person name="Bechman K.B."/>
            <person name="Herman A."/>
            <person name="Abrahante J.E."/>
            <person name="Garbe J."/>
        </authorList>
    </citation>
    <scope>NUCLEOTIDE SEQUENCE</scope>
    <source>
        <strain evidence="1">Duluth1</strain>
        <tissue evidence="1">Whole animal</tissue>
    </source>
</reference>
<dbReference type="EMBL" id="JAIWYP010000013">
    <property type="protein sequence ID" value="KAH3715599.1"/>
    <property type="molecule type" value="Genomic_DNA"/>
</dbReference>
<organism evidence="1 2">
    <name type="scientific">Dreissena polymorpha</name>
    <name type="common">Zebra mussel</name>
    <name type="synonym">Mytilus polymorpha</name>
    <dbReference type="NCBI Taxonomy" id="45954"/>
    <lineage>
        <taxon>Eukaryota</taxon>
        <taxon>Metazoa</taxon>
        <taxon>Spiralia</taxon>
        <taxon>Lophotrochozoa</taxon>
        <taxon>Mollusca</taxon>
        <taxon>Bivalvia</taxon>
        <taxon>Autobranchia</taxon>
        <taxon>Heteroconchia</taxon>
        <taxon>Euheterodonta</taxon>
        <taxon>Imparidentia</taxon>
        <taxon>Neoheterodontei</taxon>
        <taxon>Myida</taxon>
        <taxon>Dreissenoidea</taxon>
        <taxon>Dreissenidae</taxon>
        <taxon>Dreissena</taxon>
    </lineage>
</organism>
<name>A0A9D4C1T3_DREPO</name>
<accession>A0A9D4C1T3</accession>
<evidence type="ECO:0000313" key="1">
    <source>
        <dbReference type="EMBL" id="KAH3715599.1"/>
    </source>
</evidence>
<proteinExistence type="predicted"/>
<comment type="caution">
    <text evidence="1">The sequence shown here is derived from an EMBL/GenBank/DDBJ whole genome shotgun (WGS) entry which is preliminary data.</text>
</comment>
<protein>
    <submittedName>
        <fullName evidence="1">Uncharacterized protein</fullName>
    </submittedName>
</protein>
<gene>
    <name evidence="1" type="ORF">DPMN_058311</name>
</gene>
<dbReference type="Proteomes" id="UP000828390">
    <property type="component" value="Unassembled WGS sequence"/>
</dbReference>
<evidence type="ECO:0000313" key="2">
    <source>
        <dbReference type="Proteomes" id="UP000828390"/>
    </source>
</evidence>
<reference evidence="1" key="1">
    <citation type="journal article" date="2019" name="bioRxiv">
        <title>The Genome of the Zebra Mussel, Dreissena polymorpha: A Resource for Invasive Species Research.</title>
        <authorList>
            <person name="McCartney M.A."/>
            <person name="Auch B."/>
            <person name="Kono T."/>
            <person name="Mallez S."/>
            <person name="Zhang Y."/>
            <person name="Obille A."/>
            <person name="Becker A."/>
            <person name="Abrahante J.E."/>
            <person name="Garbe J."/>
            <person name="Badalamenti J.P."/>
            <person name="Herman A."/>
            <person name="Mangelson H."/>
            <person name="Liachko I."/>
            <person name="Sullivan S."/>
            <person name="Sone E.D."/>
            <person name="Koren S."/>
            <person name="Silverstein K.A.T."/>
            <person name="Beckman K.B."/>
            <person name="Gohl D.M."/>
        </authorList>
    </citation>
    <scope>NUCLEOTIDE SEQUENCE</scope>
    <source>
        <strain evidence="1">Duluth1</strain>
        <tissue evidence="1">Whole animal</tissue>
    </source>
</reference>
<dbReference type="AlphaFoldDB" id="A0A9D4C1T3"/>
<keyword evidence="2" id="KW-1185">Reference proteome</keyword>
<sequence length="102" mass="11215">MITPCIWKPGTYSFLARNSTFLSRPNINQVVSTPCRTVCLANNSSFCQIGHFITKWPTSLDFTNIRLSTGLLVCDQRQPQTSCVSESSYDPAALVIVALLSA</sequence>